<evidence type="ECO:0000313" key="2">
    <source>
        <dbReference type="EMBL" id="RAM02813.1"/>
    </source>
</evidence>
<reference evidence="2 3" key="1">
    <citation type="submission" date="2018-06" db="EMBL/GenBank/DDBJ databases">
        <title>Complete Genome Sequence of Desulfobacter hydrogenophilus (DSM3380).</title>
        <authorList>
            <person name="Marietou A."/>
            <person name="Schreiber L."/>
            <person name="Marshall I."/>
            <person name="Jorgensen B."/>
        </authorList>
    </citation>
    <scope>NUCLEOTIDE SEQUENCE [LARGE SCALE GENOMIC DNA]</scope>
    <source>
        <strain evidence="2 3">DSM 3380</strain>
    </source>
</reference>
<dbReference type="Proteomes" id="UP000293902">
    <property type="component" value="Chromosome"/>
</dbReference>
<dbReference type="EMBL" id="CP036313">
    <property type="protein sequence ID" value="QBH14257.1"/>
    <property type="molecule type" value="Genomic_DNA"/>
</dbReference>
<name>A0A328FI35_9BACT</name>
<evidence type="ECO:0000313" key="3">
    <source>
        <dbReference type="Proteomes" id="UP000248798"/>
    </source>
</evidence>
<proteinExistence type="predicted"/>
<organism evidence="2 3">
    <name type="scientific">Desulfobacter hydrogenophilus</name>
    <dbReference type="NCBI Taxonomy" id="2291"/>
    <lineage>
        <taxon>Bacteria</taxon>
        <taxon>Pseudomonadati</taxon>
        <taxon>Thermodesulfobacteriota</taxon>
        <taxon>Desulfobacteria</taxon>
        <taxon>Desulfobacterales</taxon>
        <taxon>Desulfobacteraceae</taxon>
        <taxon>Desulfobacter</taxon>
    </lineage>
</organism>
<evidence type="ECO:0008006" key="5">
    <source>
        <dbReference type="Google" id="ProtNLM"/>
    </source>
</evidence>
<reference evidence="1 4" key="2">
    <citation type="submission" date="2019-02" db="EMBL/GenBank/DDBJ databases">
        <title>Complete genome sequence of Desulfobacter hydrogenophilus AcRS1.</title>
        <authorList>
            <person name="Marietou A."/>
            <person name="Lund M.B."/>
            <person name="Marshall I.P.G."/>
            <person name="Schreiber L."/>
            <person name="Jorgensen B."/>
        </authorList>
    </citation>
    <scope>NUCLEOTIDE SEQUENCE [LARGE SCALE GENOMIC DNA]</scope>
    <source>
        <strain evidence="1 4">AcRS1</strain>
    </source>
</reference>
<dbReference type="EMBL" id="QLNI01000010">
    <property type="protein sequence ID" value="RAM02813.1"/>
    <property type="molecule type" value="Genomic_DNA"/>
</dbReference>
<protein>
    <recommendedName>
        <fullName evidence="5">Mu-like prophage protein Com</fullName>
    </recommendedName>
</protein>
<accession>A0A328FI35</accession>
<dbReference type="Proteomes" id="UP000248798">
    <property type="component" value="Unassembled WGS sequence"/>
</dbReference>
<evidence type="ECO:0000313" key="1">
    <source>
        <dbReference type="EMBL" id="QBH14257.1"/>
    </source>
</evidence>
<gene>
    <name evidence="2" type="ORF">DO021_06215</name>
    <name evidence="1" type="ORF">EYB58_15845</name>
</gene>
<dbReference type="AlphaFoldDB" id="A0A328FI35"/>
<keyword evidence="4" id="KW-1185">Reference proteome</keyword>
<evidence type="ECO:0000313" key="4">
    <source>
        <dbReference type="Proteomes" id="UP000293902"/>
    </source>
</evidence>
<sequence length="65" mass="7652">MDQNKIEAIQGNSKFKSYLCPYCQKFLMKGDVRRLKMTCPHCQRLIDADEDELLSINNSDEKQIR</sequence>